<gene>
    <name evidence="2" type="ORF">AK812_SmicGene16243</name>
</gene>
<keyword evidence="1" id="KW-0472">Membrane</keyword>
<sequence>MYGSIWRVKTRTIEDYFALFRAHAIGDCLLVLQLISSSFVYFLFGTDVLLKILVVCVFLIWLCDGVLMLLFSSRVREACGGNPDLMMLFSSRVREGCHGNPAAISQDQMDGLIRRKQILVAVCLLNLIAYVALFCVQLSVISKLGKPKSEKVLLVLDVLAVALIKELAQRVSSPDARADKESVQELWLKLSWFSSADPLHSPGHAMCYRYLSFVTNPAGQTIWDYFALFRRQAFMDLALVLVVLRSVLLLGTDNLIGILGVCVVLIWLCDAALVLHFSGRVRETCGRNPASITQDDMDGLIQRKRILVAVSLLGLIVYVARFCVELSVISELGDPEAMYLPGVLVVVVVVIKVCRLLALNSFSNWIRGRHGPPSPRLSASANQA</sequence>
<dbReference type="Proteomes" id="UP000186817">
    <property type="component" value="Unassembled WGS sequence"/>
</dbReference>
<evidence type="ECO:0000256" key="1">
    <source>
        <dbReference type="SAM" id="Phobius"/>
    </source>
</evidence>
<evidence type="ECO:0000313" key="2">
    <source>
        <dbReference type="EMBL" id="OLQ01081.1"/>
    </source>
</evidence>
<feature type="transmembrane region" description="Helical" evidence="1">
    <location>
        <begin position="118"/>
        <end position="140"/>
    </location>
</feature>
<protein>
    <submittedName>
        <fullName evidence="2">Uncharacterized protein</fullName>
    </submittedName>
</protein>
<feature type="transmembrane region" description="Helical" evidence="1">
    <location>
        <begin position="256"/>
        <end position="277"/>
    </location>
</feature>
<dbReference type="AlphaFoldDB" id="A0A1Q9E0Y5"/>
<comment type="caution">
    <text evidence="2">The sequence shown here is derived from an EMBL/GenBank/DDBJ whole genome shotgun (WGS) entry which is preliminary data.</text>
</comment>
<reference evidence="2 3" key="1">
    <citation type="submission" date="2016-02" db="EMBL/GenBank/DDBJ databases">
        <title>Genome analysis of coral dinoflagellate symbionts highlights evolutionary adaptations to a symbiotic lifestyle.</title>
        <authorList>
            <person name="Aranda M."/>
            <person name="Li Y."/>
            <person name="Liew Y.J."/>
            <person name="Baumgarten S."/>
            <person name="Simakov O."/>
            <person name="Wilson M."/>
            <person name="Piel J."/>
            <person name="Ashoor H."/>
            <person name="Bougouffa S."/>
            <person name="Bajic V.B."/>
            <person name="Ryu T."/>
            <person name="Ravasi T."/>
            <person name="Bayer T."/>
            <person name="Micklem G."/>
            <person name="Kim H."/>
            <person name="Bhak J."/>
            <person name="Lajeunesse T.C."/>
            <person name="Voolstra C.R."/>
        </authorList>
    </citation>
    <scope>NUCLEOTIDE SEQUENCE [LARGE SCALE GENOMIC DNA]</scope>
    <source>
        <strain evidence="2 3">CCMP2467</strain>
    </source>
</reference>
<keyword evidence="1" id="KW-0812">Transmembrane</keyword>
<dbReference type="EMBL" id="LSRX01000306">
    <property type="protein sequence ID" value="OLQ01081.1"/>
    <property type="molecule type" value="Genomic_DNA"/>
</dbReference>
<feature type="transmembrane region" description="Helical" evidence="1">
    <location>
        <begin position="306"/>
        <end position="327"/>
    </location>
</feature>
<proteinExistence type="predicted"/>
<name>A0A1Q9E0Y5_SYMMI</name>
<keyword evidence="3" id="KW-1185">Reference proteome</keyword>
<feature type="transmembrane region" description="Helical" evidence="1">
    <location>
        <begin position="20"/>
        <end position="44"/>
    </location>
</feature>
<organism evidence="2 3">
    <name type="scientific">Symbiodinium microadriaticum</name>
    <name type="common">Dinoflagellate</name>
    <name type="synonym">Zooxanthella microadriatica</name>
    <dbReference type="NCBI Taxonomy" id="2951"/>
    <lineage>
        <taxon>Eukaryota</taxon>
        <taxon>Sar</taxon>
        <taxon>Alveolata</taxon>
        <taxon>Dinophyceae</taxon>
        <taxon>Suessiales</taxon>
        <taxon>Symbiodiniaceae</taxon>
        <taxon>Symbiodinium</taxon>
    </lineage>
</organism>
<feature type="transmembrane region" description="Helical" evidence="1">
    <location>
        <begin position="50"/>
        <end position="71"/>
    </location>
</feature>
<keyword evidence="1" id="KW-1133">Transmembrane helix</keyword>
<accession>A0A1Q9E0Y5</accession>
<evidence type="ECO:0000313" key="3">
    <source>
        <dbReference type="Proteomes" id="UP000186817"/>
    </source>
</evidence>
<dbReference type="OrthoDB" id="10432681at2759"/>
<feature type="transmembrane region" description="Helical" evidence="1">
    <location>
        <begin position="339"/>
        <end position="359"/>
    </location>
</feature>